<accession>A0ABR3MF66</accession>
<gene>
    <name evidence="1" type="ORF">QQF64_006476</name>
</gene>
<organism evidence="1 2">
    <name type="scientific">Cirrhinus molitorella</name>
    <name type="common">mud carp</name>
    <dbReference type="NCBI Taxonomy" id="172907"/>
    <lineage>
        <taxon>Eukaryota</taxon>
        <taxon>Metazoa</taxon>
        <taxon>Chordata</taxon>
        <taxon>Craniata</taxon>
        <taxon>Vertebrata</taxon>
        <taxon>Euteleostomi</taxon>
        <taxon>Actinopterygii</taxon>
        <taxon>Neopterygii</taxon>
        <taxon>Teleostei</taxon>
        <taxon>Ostariophysi</taxon>
        <taxon>Cypriniformes</taxon>
        <taxon>Cyprinidae</taxon>
        <taxon>Labeoninae</taxon>
        <taxon>Labeonini</taxon>
        <taxon>Cirrhinus</taxon>
    </lineage>
</organism>
<proteinExistence type="predicted"/>
<protein>
    <submittedName>
        <fullName evidence="1">Uncharacterized protein</fullName>
    </submittedName>
</protein>
<evidence type="ECO:0000313" key="1">
    <source>
        <dbReference type="EMBL" id="KAL1263737.1"/>
    </source>
</evidence>
<name>A0ABR3MF66_9TELE</name>
<dbReference type="EMBL" id="JAYMGO010000013">
    <property type="protein sequence ID" value="KAL1263737.1"/>
    <property type="molecule type" value="Genomic_DNA"/>
</dbReference>
<evidence type="ECO:0000313" key="2">
    <source>
        <dbReference type="Proteomes" id="UP001558613"/>
    </source>
</evidence>
<sequence>MGSWLRDRPIWILGRSGFAFPEDPGGSMRSGPRMGNTGALRNVLRDTTEPNGPSFLPRPWAERVSSEMEEKLLVRGKGLQSLVSDEPQRV</sequence>
<keyword evidence="2" id="KW-1185">Reference proteome</keyword>
<dbReference type="Proteomes" id="UP001558613">
    <property type="component" value="Unassembled WGS sequence"/>
</dbReference>
<reference evidence="1 2" key="1">
    <citation type="submission" date="2023-09" db="EMBL/GenBank/DDBJ databases">
        <authorList>
            <person name="Wang M."/>
        </authorList>
    </citation>
    <scope>NUCLEOTIDE SEQUENCE [LARGE SCALE GENOMIC DNA]</scope>
    <source>
        <strain evidence="1">GT-2023</strain>
        <tissue evidence="1">Liver</tissue>
    </source>
</reference>
<comment type="caution">
    <text evidence="1">The sequence shown here is derived from an EMBL/GenBank/DDBJ whole genome shotgun (WGS) entry which is preliminary data.</text>
</comment>